<evidence type="ECO:0000256" key="2">
    <source>
        <dbReference type="ARBA" id="ARBA00011971"/>
    </source>
</evidence>
<comment type="pathway">
    <text evidence="1 6">Pyrimidine metabolism; UMP biosynthesis via de novo pathway; UMP from orotate: step 1/2.</text>
</comment>
<dbReference type="EC" id="2.4.2.10" evidence="2 6"/>
<evidence type="ECO:0000256" key="4">
    <source>
        <dbReference type="ARBA" id="ARBA00022679"/>
    </source>
</evidence>
<feature type="binding site" evidence="6">
    <location>
        <position position="88"/>
    </location>
    <ligand>
        <name>5-phospho-alpha-D-ribose 1-diphosphate</name>
        <dbReference type="ChEBI" id="CHEBI:58017"/>
        <note>ligand shared between dimeric partners</note>
    </ligand>
</feature>
<dbReference type="HAMAP" id="MF_01208">
    <property type="entry name" value="PyrE"/>
    <property type="match status" value="1"/>
</dbReference>
<dbReference type="PANTHER" id="PTHR19278">
    <property type="entry name" value="OROTATE PHOSPHORIBOSYLTRANSFERASE"/>
    <property type="match status" value="1"/>
</dbReference>
<dbReference type="InterPro" id="IPR004467">
    <property type="entry name" value="Or_phspho_trans_dom"/>
</dbReference>
<evidence type="ECO:0000256" key="1">
    <source>
        <dbReference type="ARBA" id="ARBA00004889"/>
    </source>
</evidence>
<comment type="cofactor">
    <cofactor evidence="6">
        <name>Mg(2+)</name>
        <dbReference type="ChEBI" id="CHEBI:18420"/>
    </cofactor>
</comment>
<dbReference type="Pfam" id="PF00156">
    <property type="entry name" value="Pribosyltran"/>
    <property type="match status" value="1"/>
</dbReference>
<feature type="domain" description="Phosphoribosyltransferase" evidence="7">
    <location>
        <begin position="57"/>
        <end position="150"/>
    </location>
</feature>
<comment type="similarity">
    <text evidence="6">Belongs to the purine/pyrimidine phosphoribosyltransferase family. PyrE subfamily.</text>
</comment>
<dbReference type="GO" id="GO:0000287">
    <property type="term" value="F:magnesium ion binding"/>
    <property type="evidence" value="ECO:0007669"/>
    <property type="project" value="UniProtKB-UniRule"/>
</dbReference>
<dbReference type="GO" id="GO:0019856">
    <property type="term" value="P:pyrimidine nucleobase biosynthetic process"/>
    <property type="evidence" value="ECO:0007669"/>
    <property type="project" value="TreeGrafter"/>
</dbReference>
<feature type="binding site" evidence="6">
    <location>
        <position position="92"/>
    </location>
    <ligand>
        <name>5-phospho-alpha-D-ribose 1-diphosphate</name>
        <dbReference type="ChEBI" id="CHEBI:58017"/>
        <note>ligand shared between dimeric partners</note>
    </ligand>
</feature>
<protein>
    <recommendedName>
        <fullName evidence="2 6">Orotate phosphoribosyltransferase</fullName>
        <shortName evidence="6">OPRT</shortName>
        <shortName evidence="6">OPRTase</shortName>
        <ecNumber evidence="2 6">2.4.2.10</ecNumber>
    </recommendedName>
</protein>
<dbReference type="AlphaFoldDB" id="A0A2R7Y930"/>
<dbReference type="SUPFAM" id="SSF53271">
    <property type="entry name" value="PRTase-like"/>
    <property type="match status" value="1"/>
</dbReference>
<organism evidence="8 9">
    <name type="scientific">Zestosphaera tikiterensis</name>
    <dbReference type="NCBI Taxonomy" id="1973259"/>
    <lineage>
        <taxon>Archaea</taxon>
        <taxon>Thermoproteota</taxon>
        <taxon>Thermoprotei</taxon>
        <taxon>Desulfurococcales</taxon>
        <taxon>Desulfurococcaceae</taxon>
        <taxon>Zestosphaera</taxon>
    </lineage>
</organism>
<dbReference type="NCBIfam" id="TIGR00336">
    <property type="entry name" value="pyrE"/>
    <property type="match status" value="1"/>
</dbReference>
<dbReference type="InterPro" id="IPR023031">
    <property type="entry name" value="OPRT"/>
</dbReference>
<reference evidence="8 9" key="1">
    <citation type="journal article" date="2018" name="Syst. Appl. Microbiol.">
        <title>A new symbiotic nanoarchaeote (Candidatus Nanoclepta minutus) and its host (Zestosphaera tikiterensis gen. nov., sp. nov.) from a New Zealand hot spring.</title>
        <authorList>
            <person name="St John E."/>
            <person name="Liu Y."/>
            <person name="Podar M."/>
            <person name="Stott M.B."/>
            <person name="Meneghin J."/>
            <person name="Chen Z."/>
            <person name="Lagutin K."/>
            <person name="Mitchell K."/>
            <person name="Reysenbach A.L."/>
        </authorList>
    </citation>
    <scope>NUCLEOTIDE SEQUENCE [LARGE SCALE GENOMIC DNA]</scope>
    <source>
        <strain evidence="8">NZ3</strain>
    </source>
</reference>
<comment type="caution">
    <text evidence="8">The sequence shown here is derived from an EMBL/GenBank/DDBJ whole genome shotgun (WGS) entry which is preliminary data.</text>
</comment>
<sequence length="197" mass="22163">MRELAIEFYKRGIVKLGRFILSSGIESPFYIDLRVMYSHPDLMKLIVKEAVDKVKSEDYETLVGVATSGIALAAYIASHMSKPMAYVRVERKDHGTRSFVEGDVTGRKALIVDDVATTGESLERAFKALVEVGARPKGVLVVVDRCQGAQKRVDGLGLKYHYLTTAEEIFETLVNEGYIDATTYRELTQYIRKYQQV</sequence>
<evidence type="ECO:0000313" key="8">
    <source>
        <dbReference type="EMBL" id="PUA33996.1"/>
    </source>
</evidence>
<name>A0A2R7Y930_9CREN</name>
<comment type="subunit">
    <text evidence="6">Homodimer.</text>
</comment>
<dbReference type="GO" id="GO:0004588">
    <property type="term" value="F:orotate phosphoribosyltransferase activity"/>
    <property type="evidence" value="ECO:0007669"/>
    <property type="project" value="UniProtKB-UniRule"/>
</dbReference>
<comment type="catalytic activity">
    <reaction evidence="6">
        <text>orotidine 5'-phosphate + diphosphate = orotate + 5-phospho-alpha-D-ribose 1-diphosphate</text>
        <dbReference type="Rhea" id="RHEA:10380"/>
        <dbReference type="ChEBI" id="CHEBI:30839"/>
        <dbReference type="ChEBI" id="CHEBI:33019"/>
        <dbReference type="ChEBI" id="CHEBI:57538"/>
        <dbReference type="ChEBI" id="CHEBI:58017"/>
        <dbReference type="EC" id="2.4.2.10"/>
    </reaction>
</comment>
<comment type="caution">
    <text evidence="6">Lacks conserved residue(s) required for the propagation of feature annotation.</text>
</comment>
<accession>A0A2R7Y930</accession>
<dbReference type="InterPro" id="IPR000836">
    <property type="entry name" value="PRTase_dom"/>
</dbReference>
<dbReference type="InterPro" id="IPR029057">
    <property type="entry name" value="PRTase-like"/>
</dbReference>
<keyword evidence="5 6" id="KW-0665">Pyrimidine biosynthesis</keyword>
<gene>
    <name evidence="6" type="primary">pyrE</name>
    <name evidence="8" type="ORF">B7O98_00865</name>
</gene>
<keyword evidence="6" id="KW-0460">Magnesium</keyword>
<evidence type="ECO:0000313" key="9">
    <source>
        <dbReference type="Proteomes" id="UP000244093"/>
    </source>
</evidence>
<dbReference type="Gene3D" id="3.40.50.2020">
    <property type="match status" value="1"/>
</dbReference>
<dbReference type="UniPathway" id="UPA00070">
    <property type="reaction ID" value="UER00119"/>
</dbReference>
<feature type="binding site" evidence="6">
    <location>
        <position position="145"/>
    </location>
    <ligand>
        <name>orotate</name>
        <dbReference type="ChEBI" id="CHEBI:30839"/>
    </ligand>
</feature>
<comment type="function">
    <text evidence="6">Catalyzes the transfer of a ribosyl phosphate group from 5-phosphoribose 1-diphosphate to orotate, leading to the formation of orotidine monophosphate (OMP).</text>
</comment>
<proteinExistence type="inferred from homology"/>
<keyword evidence="4 6" id="KW-0808">Transferase</keyword>
<feature type="binding site" description="in other chain" evidence="6">
    <location>
        <begin position="113"/>
        <end position="121"/>
    </location>
    <ligand>
        <name>5-phospho-alpha-D-ribose 1-diphosphate</name>
        <dbReference type="ChEBI" id="CHEBI:58017"/>
        <note>ligand shared between dimeric partners</note>
    </ligand>
</feature>
<dbReference type="GO" id="GO:0044205">
    <property type="term" value="P:'de novo' UMP biosynthetic process"/>
    <property type="evidence" value="ECO:0007669"/>
    <property type="project" value="UniProtKB-UniRule"/>
</dbReference>
<evidence type="ECO:0000256" key="5">
    <source>
        <dbReference type="ARBA" id="ARBA00022975"/>
    </source>
</evidence>
<evidence type="ECO:0000256" key="6">
    <source>
        <dbReference type="HAMAP-Rule" id="MF_01208"/>
    </source>
</evidence>
<dbReference type="Proteomes" id="UP000244093">
    <property type="component" value="Unassembled WGS sequence"/>
</dbReference>
<evidence type="ECO:0000259" key="7">
    <source>
        <dbReference type="Pfam" id="PF00156"/>
    </source>
</evidence>
<dbReference type="PANTHER" id="PTHR19278:SF9">
    <property type="entry name" value="URIDINE 5'-MONOPHOSPHATE SYNTHASE"/>
    <property type="match status" value="1"/>
</dbReference>
<feature type="binding site" evidence="6">
    <location>
        <position position="117"/>
    </location>
    <ligand>
        <name>orotate</name>
        <dbReference type="ChEBI" id="CHEBI:30839"/>
    </ligand>
</feature>
<evidence type="ECO:0000256" key="3">
    <source>
        <dbReference type="ARBA" id="ARBA00022676"/>
    </source>
</evidence>
<dbReference type="CDD" id="cd06223">
    <property type="entry name" value="PRTases_typeI"/>
    <property type="match status" value="1"/>
</dbReference>
<feature type="binding site" evidence="6">
    <location>
        <position position="94"/>
    </location>
    <ligand>
        <name>5-phospho-alpha-D-ribose 1-diphosphate</name>
        <dbReference type="ChEBI" id="CHEBI:58017"/>
        <note>ligand shared between dimeric partners</note>
    </ligand>
</feature>
<dbReference type="EMBL" id="NBVN01000001">
    <property type="protein sequence ID" value="PUA33996.1"/>
    <property type="molecule type" value="Genomic_DNA"/>
</dbReference>
<keyword evidence="3 6" id="KW-0328">Glycosyltransferase</keyword>